<name>C4ZCM5_AGARV</name>
<sequence length="44" mass="5620">MVRIFYKSQYYKRYFRHKKWSLKSGNPFTDFLRYTDNFKRCISV</sequence>
<evidence type="ECO:0000313" key="1">
    <source>
        <dbReference type="EMBL" id="ACR74380.1"/>
    </source>
</evidence>
<accession>C4ZCM5</accession>
<dbReference type="KEGG" id="ere:EUBREC_0590"/>
<evidence type="ECO:0000313" key="2">
    <source>
        <dbReference type="Proteomes" id="UP000001477"/>
    </source>
</evidence>
<dbReference type="PaxDb" id="515619-EUBREC_0590"/>
<gene>
    <name evidence="1" type="ordered locus">EUBREC_0590</name>
</gene>
<organism evidence="1 2">
    <name type="scientific">Agathobacter rectalis (strain ATCC 33656 / DSM 3377 / JCM 17463 / KCTC 5835 / VPI 0990)</name>
    <name type="common">Eubacterium rectale</name>
    <dbReference type="NCBI Taxonomy" id="515619"/>
    <lineage>
        <taxon>Bacteria</taxon>
        <taxon>Bacillati</taxon>
        <taxon>Bacillota</taxon>
        <taxon>Clostridia</taxon>
        <taxon>Lachnospirales</taxon>
        <taxon>Lachnospiraceae</taxon>
        <taxon>Agathobacter</taxon>
    </lineage>
</organism>
<reference evidence="1 2" key="1">
    <citation type="journal article" date="2009" name="Proc. Natl. Acad. Sci. U.S.A.">
        <title>Characterizing a model human gut microbiota composed of members of its two dominant bacterial phyla.</title>
        <authorList>
            <person name="Mahowald M.A."/>
            <person name="Rey F.E."/>
            <person name="Seedorf H."/>
            <person name="Turnbaugh P.J."/>
            <person name="Fulton R.S."/>
            <person name="Wollam A."/>
            <person name="Shah N."/>
            <person name="Wang C."/>
            <person name="Magrini V."/>
            <person name="Wilson R.K."/>
            <person name="Cantarel B.L."/>
            <person name="Coutinho P.M."/>
            <person name="Henrissat B."/>
            <person name="Crock L.W."/>
            <person name="Russell A."/>
            <person name="Verberkmoes N.C."/>
            <person name="Hettich R.L."/>
            <person name="Gordon J.I."/>
        </authorList>
    </citation>
    <scope>NUCLEOTIDE SEQUENCE [LARGE SCALE GENOMIC DNA]</scope>
    <source>
        <strain evidence="2">ATCC 33656 / DSM 3377 / JCM 17463 / KCTC 5835 / LMG 30912 / VPI 0990</strain>
    </source>
</reference>
<protein>
    <submittedName>
        <fullName evidence="1">Uncharacterized protein</fullName>
    </submittedName>
</protein>
<dbReference type="HOGENOM" id="CLU_3216415_0_0_9"/>
<proteinExistence type="predicted"/>
<dbReference type="Proteomes" id="UP000001477">
    <property type="component" value="Chromosome"/>
</dbReference>
<dbReference type="AlphaFoldDB" id="C4ZCM5"/>
<dbReference type="EMBL" id="CP001107">
    <property type="protein sequence ID" value="ACR74380.1"/>
    <property type="molecule type" value="Genomic_DNA"/>
</dbReference>